<dbReference type="InterPro" id="IPR018247">
    <property type="entry name" value="EF_Hand_1_Ca_BS"/>
</dbReference>
<dbReference type="Gene3D" id="3.40.50.1820">
    <property type="entry name" value="alpha/beta hydrolase"/>
    <property type="match status" value="1"/>
</dbReference>
<protein>
    <submittedName>
        <fullName evidence="4">Alpha/beta hydrolase</fullName>
    </submittedName>
</protein>
<dbReference type="SUPFAM" id="SSF47473">
    <property type="entry name" value="EF-hand"/>
    <property type="match status" value="1"/>
</dbReference>
<organism evidence="4 5">
    <name type="scientific">Phragmitibacter flavus</name>
    <dbReference type="NCBI Taxonomy" id="2576071"/>
    <lineage>
        <taxon>Bacteria</taxon>
        <taxon>Pseudomonadati</taxon>
        <taxon>Verrucomicrobiota</taxon>
        <taxon>Verrucomicrobiia</taxon>
        <taxon>Verrucomicrobiales</taxon>
        <taxon>Verrucomicrobiaceae</taxon>
        <taxon>Phragmitibacter</taxon>
    </lineage>
</organism>
<dbReference type="InterPro" id="IPR002048">
    <property type="entry name" value="EF_hand_dom"/>
</dbReference>
<evidence type="ECO:0000259" key="3">
    <source>
        <dbReference type="PROSITE" id="PS50222"/>
    </source>
</evidence>
<dbReference type="Proteomes" id="UP000306196">
    <property type="component" value="Unassembled WGS sequence"/>
</dbReference>
<dbReference type="PROSITE" id="PS00018">
    <property type="entry name" value="EF_HAND_1"/>
    <property type="match status" value="1"/>
</dbReference>
<evidence type="ECO:0000313" key="4">
    <source>
        <dbReference type="EMBL" id="TLD72411.1"/>
    </source>
</evidence>
<reference evidence="4 5" key="1">
    <citation type="submission" date="2019-05" db="EMBL/GenBank/DDBJ databases">
        <title>Verrucobacter flavum gen. nov., sp. nov. a new member of the family Verrucomicrobiaceae.</title>
        <authorList>
            <person name="Szuroczki S."/>
            <person name="Abbaszade G."/>
            <person name="Szabo A."/>
            <person name="Felfoldi T."/>
            <person name="Schumann P."/>
            <person name="Boka K."/>
            <person name="Keki Z."/>
            <person name="Toumi M."/>
            <person name="Toth E."/>
        </authorList>
    </citation>
    <scope>NUCLEOTIDE SEQUENCE [LARGE SCALE GENOMIC DNA]</scope>
    <source>
        <strain evidence="4 5">MG-N-17</strain>
    </source>
</reference>
<evidence type="ECO:0000256" key="1">
    <source>
        <dbReference type="ARBA" id="ARBA00022801"/>
    </source>
</evidence>
<keyword evidence="5" id="KW-1185">Reference proteome</keyword>
<keyword evidence="1 4" id="KW-0378">Hydrolase</keyword>
<feature type="region of interest" description="Disordered" evidence="2">
    <location>
        <begin position="314"/>
        <end position="358"/>
    </location>
</feature>
<gene>
    <name evidence="4" type="ORF">FEM03_03375</name>
</gene>
<dbReference type="EMBL" id="VAUV01000002">
    <property type="protein sequence ID" value="TLD72411.1"/>
    <property type="molecule type" value="Genomic_DNA"/>
</dbReference>
<dbReference type="Gene3D" id="1.10.238.10">
    <property type="entry name" value="EF-hand"/>
    <property type="match status" value="1"/>
</dbReference>
<dbReference type="InterPro" id="IPR049492">
    <property type="entry name" value="BD-FAE-like_dom"/>
</dbReference>
<dbReference type="InterPro" id="IPR011992">
    <property type="entry name" value="EF-hand-dom_pair"/>
</dbReference>
<dbReference type="InterPro" id="IPR050300">
    <property type="entry name" value="GDXG_lipolytic_enzyme"/>
</dbReference>
<dbReference type="OrthoDB" id="24847at2"/>
<evidence type="ECO:0000313" key="5">
    <source>
        <dbReference type="Proteomes" id="UP000306196"/>
    </source>
</evidence>
<proteinExistence type="predicted"/>
<name>A0A5R8KJI4_9BACT</name>
<comment type="caution">
    <text evidence="4">The sequence shown here is derived from an EMBL/GenBank/DDBJ whole genome shotgun (WGS) entry which is preliminary data.</text>
</comment>
<dbReference type="PANTHER" id="PTHR48081">
    <property type="entry name" value="AB HYDROLASE SUPERFAMILY PROTEIN C4A8.06C"/>
    <property type="match status" value="1"/>
</dbReference>
<dbReference type="GO" id="GO:0005509">
    <property type="term" value="F:calcium ion binding"/>
    <property type="evidence" value="ECO:0007669"/>
    <property type="project" value="InterPro"/>
</dbReference>
<dbReference type="GO" id="GO:0016787">
    <property type="term" value="F:hydrolase activity"/>
    <property type="evidence" value="ECO:0007669"/>
    <property type="project" value="UniProtKB-KW"/>
</dbReference>
<dbReference type="PANTHER" id="PTHR48081:SF13">
    <property type="entry name" value="ALPHA_BETA HYDROLASE"/>
    <property type="match status" value="1"/>
</dbReference>
<dbReference type="Pfam" id="PF20434">
    <property type="entry name" value="BD-FAE"/>
    <property type="match status" value="1"/>
</dbReference>
<dbReference type="PROSITE" id="PS50222">
    <property type="entry name" value="EF_HAND_2"/>
    <property type="match status" value="1"/>
</dbReference>
<dbReference type="SUPFAM" id="SSF53474">
    <property type="entry name" value="alpha/beta-Hydrolases"/>
    <property type="match status" value="1"/>
</dbReference>
<accession>A0A5R8KJI4</accession>
<dbReference type="InterPro" id="IPR029058">
    <property type="entry name" value="AB_hydrolase_fold"/>
</dbReference>
<feature type="domain" description="EF-hand" evidence="3">
    <location>
        <begin position="358"/>
        <end position="377"/>
    </location>
</feature>
<evidence type="ECO:0000256" key="2">
    <source>
        <dbReference type="SAM" id="MobiDB-lite"/>
    </source>
</evidence>
<feature type="compositionally biased region" description="Basic and acidic residues" evidence="2">
    <location>
        <begin position="325"/>
        <end position="351"/>
    </location>
</feature>
<sequence length="377" mass="40943">MGMMKLGSLLMFGLSGMAFGIWAQAPVRVPEGVKAHRDLVYVKDGHERHKLDLYLPETKSDELLPLIIWVHGGGWQNGSKEGCPPLRGGYVEKGYAVASINYRLSGHAVFPAQIEDCKAAVRWLRAHADEYGLDAKRFGVWGSSAGGHLVALMGTSGDVKAFDVGAHLDQSSRVQAVCDYFGPTDFEVFVKTPGYERVANVESPEAKLLGGAVLENKDKAARANPINYVSKDDPPFLMVHGDADKTVPLNQSELLFESLKNSGVSAQLHTIRGGGHGRPGFGSEEIAKLVVDFFDERLKKGATKVVALTTESVAEEGEAPPMNRGEGRRIPWEMVLRRDDKDGDGTVKKGEFSGPAGLFQRLDANGDGVLTREEVER</sequence>
<dbReference type="AlphaFoldDB" id="A0A5R8KJI4"/>